<feature type="domain" description="ABC transmembrane type-1" evidence="12">
    <location>
        <begin position="322"/>
        <end position="601"/>
    </location>
</feature>
<dbReference type="Pfam" id="PF00005">
    <property type="entry name" value="ABC_tran"/>
    <property type="match status" value="1"/>
</dbReference>
<dbReference type="SMART" id="SM00382">
    <property type="entry name" value="AAA"/>
    <property type="match status" value="1"/>
</dbReference>
<dbReference type="GO" id="GO:0005886">
    <property type="term" value="C:plasma membrane"/>
    <property type="evidence" value="ECO:0007669"/>
    <property type="project" value="UniProtKB-SubCell"/>
</dbReference>
<dbReference type="SUPFAM" id="SSF52540">
    <property type="entry name" value="P-loop containing nucleoside triphosphate hydrolases"/>
    <property type="match status" value="1"/>
</dbReference>
<proteinExistence type="inferred from homology"/>
<dbReference type="PROSITE" id="PS50929">
    <property type="entry name" value="ABC_TM1F"/>
    <property type="match status" value="1"/>
</dbReference>
<dbReference type="GO" id="GO:0006508">
    <property type="term" value="P:proteolysis"/>
    <property type="evidence" value="ECO:0007669"/>
    <property type="project" value="InterPro"/>
</dbReference>
<evidence type="ECO:0000256" key="9">
    <source>
        <dbReference type="ARBA" id="ARBA00023136"/>
    </source>
</evidence>
<dbReference type="Gene3D" id="1.20.1560.10">
    <property type="entry name" value="ABC transporter type 1, transmembrane domain"/>
    <property type="match status" value="1"/>
</dbReference>
<feature type="domain" description="ABC transporter" evidence="11">
    <location>
        <begin position="635"/>
        <end position="870"/>
    </location>
</feature>
<feature type="domain" description="Peptidase C39" evidence="13">
    <location>
        <begin position="172"/>
        <end position="290"/>
    </location>
</feature>
<dbReference type="PROSITE" id="PS50893">
    <property type="entry name" value="ABC_TRANSPORTER_2"/>
    <property type="match status" value="1"/>
</dbReference>
<feature type="domain" description="Peptidase C39" evidence="13">
    <location>
        <begin position="4"/>
        <end position="126"/>
    </location>
</feature>
<keyword evidence="5 10" id="KW-0812">Transmembrane</keyword>
<comment type="caution">
    <text evidence="14">The sequence shown here is derived from an EMBL/GenBank/DDBJ whole genome shotgun (WGS) entry which is preliminary data.</text>
</comment>
<dbReference type="FunFam" id="3.40.50.300:FF:000299">
    <property type="entry name" value="ABC transporter ATP-binding protein/permease"/>
    <property type="match status" value="1"/>
</dbReference>
<protein>
    <submittedName>
        <fullName evidence="14">Type I secretion system permease/ATPase</fullName>
    </submittedName>
</protein>
<evidence type="ECO:0000259" key="12">
    <source>
        <dbReference type="PROSITE" id="PS50929"/>
    </source>
</evidence>
<dbReference type="PANTHER" id="PTHR24221">
    <property type="entry name" value="ATP-BINDING CASSETTE SUB-FAMILY B"/>
    <property type="match status" value="1"/>
</dbReference>
<dbReference type="GO" id="GO:0034040">
    <property type="term" value="F:ATPase-coupled lipid transmembrane transporter activity"/>
    <property type="evidence" value="ECO:0007669"/>
    <property type="project" value="TreeGrafter"/>
</dbReference>
<dbReference type="GO" id="GO:0008233">
    <property type="term" value="F:peptidase activity"/>
    <property type="evidence" value="ECO:0007669"/>
    <property type="project" value="InterPro"/>
</dbReference>
<evidence type="ECO:0000313" key="15">
    <source>
        <dbReference type="Proteomes" id="UP000439113"/>
    </source>
</evidence>
<evidence type="ECO:0000313" key="14">
    <source>
        <dbReference type="EMBL" id="MTV32146.1"/>
    </source>
</evidence>
<dbReference type="PROSITE" id="PS00211">
    <property type="entry name" value="ABC_TRANSPORTER_1"/>
    <property type="match status" value="1"/>
</dbReference>
<dbReference type="NCBIfam" id="TIGR01846">
    <property type="entry name" value="type_I_sec_HlyB"/>
    <property type="match status" value="1"/>
</dbReference>
<dbReference type="Proteomes" id="UP000439113">
    <property type="component" value="Unassembled WGS sequence"/>
</dbReference>
<dbReference type="RefSeq" id="WP_155446843.1">
    <property type="nucleotide sequence ID" value="NZ_JAOQNR010000011.1"/>
</dbReference>
<dbReference type="InterPro" id="IPR039395">
    <property type="entry name" value="Peptidase_C39-like_A"/>
</dbReference>
<dbReference type="GO" id="GO:0030253">
    <property type="term" value="P:protein secretion by the type I secretion system"/>
    <property type="evidence" value="ECO:0007669"/>
    <property type="project" value="InterPro"/>
</dbReference>
<dbReference type="GO" id="GO:0005524">
    <property type="term" value="F:ATP binding"/>
    <property type="evidence" value="ECO:0007669"/>
    <property type="project" value="UniProtKB-KW"/>
</dbReference>
<dbReference type="PROSITE" id="PS50990">
    <property type="entry name" value="PEPTIDASE_C39"/>
    <property type="match status" value="2"/>
</dbReference>
<dbReference type="AlphaFoldDB" id="A0A6N8DQN0"/>
<dbReference type="Gene3D" id="3.90.70.10">
    <property type="entry name" value="Cysteine proteinases"/>
    <property type="match status" value="2"/>
</dbReference>
<evidence type="ECO:0000256" key="3">
    <source>
        <dbReference type="ARBA" id="ARBA00022448"/>
    </source>
</evidence>
<feature type="transmembrane region" description="Helical" evidence="10">
    <location>
        <begin position="457"/>
        <end position="480"/>
    </location>
</feature>
<dbReference type="CDD" id="cd02417">
    <property type="entry name" value="Peptidase_C39_likeA"/>
    <property type="match status" value="1"/>
</dbReference>
<accession>A0A6N8DQN0</accession>
<dbReference type="InterPro" id="IPR036640">
    <property type="entry name" value="ABC1_TM_sf"/>
</dbReference>
<dbReference type="InterPro" id="IPR010132">
    <property type="entry name" value="ATPase_T1SS_HlyB"/>
</dbReference>
<evidence type="ECO:0000259" key="13">
    <source>
        <dbReference type="PROSITE" id="PS50990"/>
    </source>
</evidence>
<feature type="transmembrane region" description="Helical" evidence="10">
    <location>
        <begin position="429"/>
        <end position="451"/>
    </location>
</feature>
<keyword evidence="9 10" id="KW-0472">Membrane</keyword>
<keyword evidence="6" id="KW-0547">Nucleotide-binding</keyword>
<dbReference type="InterPro" id="IPR017871">
    <property type="entry name" value="ABC_transporter-like_CS"/>
</dbReference>
<dbReference type="InterPro" id="IPR027417">
    <property type="entry name" value="P-loop_NTPase"/>
</dbReference>
<dbReference type="Pfam" id="PF00664">
    <property type="entry name" value="ABC_membrane"/>
    <property type="match status" value="1"/>
</dbReference>
<evidence type="ECO:0000256" key="8">
    <source>
        <dbReference type="ARBA" id="ARBA00022989"/>
    </source>
</evidence>
<evidence type="ECO:0000256" key="7">
    <source>
        <dbReference type="ARBA" id="ARBA00022840"/>
    </source>
</evidence>
<dbReference type="SUPFAM" id="SSF90123">
    <property type="entry name" value="ABC transporter transmembrane region"/>
    <property type="match status" value="1"/>
</dbReference>
<dbReference type="InterPro" id="IPR005074">
    <property type="entry name" value="Peptidase_C39"/>
</dbReference>
<dbReference type="InterPro" id="IPR003439">
    <property type="entry name" value="ABC_transporter-like_ATP-bd"/>
</dbReference>
<evidence type="ECO:0000256" key="4">
    <source>
        <dbReference type="ARBA" id="ARBA00022475"/>
    </source>
</evidence>
<evidence type="ECO:0000256" key="1">
    <source>
        <dbReference type="ARBA" id="ARBA00004651"/>
    </source>
</evidence>
<dbReference type="CDD" id="cd18588">
    <property type="entry name" value="ABC_6TM_CyaB_HlyB_like"/>
    <property type="match status" value="1"/>
</dbReference>
<keyword evidence="7" id="KW-0067">ATP-binding</keyword>
<evidence type="ECO:0000256" key="10">
    <source>
        <dbReference type="SAM" id="Phobius"/>
    </source>
</evidence>
<evidence type="ECO:0000256" key="6">
    <source>
        <dbReference type="ARBA" id="ARBA00022741"/>
    </source>
</evidence>
<dbReference type="OrthoDB" id="9787557at2"/>
<reference evidence="14 15" key="1">
    <citation type="submission" date="2019-11" db="EMBL/GenBank/DDBJ databases">
        <title>Whole-genome sequence of a Rhodoblastus acidophilus DSM 142.</title>
        <authorList>
            <person name="Kyndt J.A."/>
            <person name="Meyer T.E."/>
        </authorList>
    </citation>
    <scope>NUCLEOTIDE SEQUENCE [LARGE SCALE GENOMIC DNA]</scope>
    <source>
        <strain evidence="14 15">DSM 142</strain>
    </source>
</reference>
<dbReference type="InterPro" id="IPR011527">
    <property type="entry name" value="ABC1_TM_dom"/>
</dbReference>
<name>A0A6N8DQN0_RHOAC</name>
<dbReference type="PANTHER" id="PTHR24221:SF647">
    <property type="entry name" value="BLL6336 PROTEIN"/>
    <property type="match status" value="1"/>
</dbReference>
<keyword evidence="8 10" id="KW-1133">Transmembrane helix</keyword>
<dbReference type="FunFam" id="1.20.1560.10:FF:000056">
    <property type="entry name" value="Alpha-hemolysin translocation ATP-binding protein HlyB"/>
    <property type="match status" value="1"/>
</dbReference>
<feature type="transmembrane region" description="Helical" evidence="10">
    <location>
        <begin position="322"/>
        <end position="344"/>
    </location>
</feature>
<dbReference type="Gene3D" id="3.40.50.300">
    <property type="entry name" value="P-loop containing nucleotide triphosphate hydrolases"/>
    <property type="match status" value="1"/>
</dbReference>
<dbReference type="EMBL" id="WNKS01000014">
    <property type="protein sequence ID" value="MTV32146.1"/>
    <property type="molecule type" value="Genomic_DNA"/>
</dbReference>
<organism evidence="14 15">
    <name type="scientific">Rhodoblastus acidophilus</name>
    <name type="common">Rhodopseudomonas acidophila</name>
    <dbReference type="NCBI Taxonomy" id="1074"/>
    <lineage>
        <taxon>Bacteria</taxon>
        <taxon>Pseudomonadati</taxon>
        <taxon>Pseudomonadota</taxon>
        <taxon>Alphaproteobacteria</taxon>
        <taxon>Hyphomicrobiales</taxon>
        <taxon>Rhodoblastaceae</taxon>
        <taxon>Rhodoblastus</taxon>
    </lineage>
</organism>
<gene>
    <name evidence="14" type="ORF">GJ654_14245</name>
</gene>
<comment type="subcellular location">
    <subcellularLocation>
        <location evidence="1">Cell membrane</location>
        <topology evidence="1">Multi-pass membrane protein</topology>
    </subcellularLocation>
</comment>
<dbReference type="InterPro" id="IPR003593">
    <property type="entry name" value="AAA+_ATPase"/>
</dbReference>
<evidence type="ECO:0000256" key="2">
    <source>
        <dbReference type="ARBA" id="ARBA00005417"/>
    </source>
</evidence>
<comment type="similarity">
    <text evidence="2">Belongs to the ABC transporter superfamily.</text>
</comment>
<keyword evidence="3" id="KW-0813">Transport</keyword>
<evidence type="ECO:0000259" key="11">
    <source>
        <dbReference type="PROSITE" id="PS50893"/>
    </source>
</evidence>
<dbReference type="Pfam" id="PF03412">
    <property type="entry name" value="Peptidase_C39"/>
    <property type="match status" value="1"/>
</dbReference>
<dbReference type="GO" id="GO:0016887">
    <property type="term" value="F:ATP hydrolysis activity"/>
    <property type="evidence" value="ECO:0007669"/>
    <property type="project" value="InterPro"/>
</dbReference>
<evidence type="ECO:0000256" key="5">
    <source>
        <dbReference type="ARBA" id="ARBA00022692"/>
    </source>
</evidence>
<feature type="transmembrane region" description="Helical" evidence="10">
    <location>
        <begin position="356"/>
        <end position="380"/>
    </location>
</feature>
<dbReference type="InterPro" id="IPR039421">
    <property type="entry name" value="Type_1_exporter"/>
</dbReference>
<dbReference type="GO" id="GO:0030256">
    <property type="term" value="C:type I protein secretion system complex"/>
    <property type="evidence" value="ECO:0007669"/>
    <property type="project" value="InterPro"/>
</dbReference>
<sequence>MSRQENSHALDSDSDALALFLRLCGVADARAEAVRSAGRARCSPRTLAARAQAAGLRAQVRSTDWDGLATAALPALAELRDGGYLVVGRVGEAGVVVVRRSERGPKAELMSREVFDRVWTGRIVFGAPSQDSRSRVKRLVEPLLLFGRALVARCKARWPASGSERLAFEAGAADGDQTGLGAFVLLLGCHGIGAEPAQILHRLGVARVGLVEMLRCARELGLKASVRRADWDRLARAPLPGVAALRDGSFLIVGKIADGAALVQRPTAPGPETMTRQELEACWDGRLLLMARRSALADVTRRFDISWFVGAMHKYRRLFGEVLVASFFLQLFGLVSPLFFQVVIDKVLAHRSLSTLDVLIGGLVAVTLAEGVLGALRTYLFTHTTNRIDVELGARLFRHLLALPIAYFQARRVGDSLARVRELENIRQFLTSSALTLMVDLVFTFAFFAVMLNYSPALTGIVLASIPLYVGISVVAAPLFRKRLDEKFRRGSENHSFLVECVTGVETLKSMAVEPQMQRRYEEQLAGYVAASFKVLTLNNNASQAVQTINKLVVAATLYVGARLVIEGDLTVGELVAFNMLSARVCAPVLRLAQMWQEFHQARLSIDRMGDILNTAPEPSFAPGRIALPAIRGEVTFEHVSFRYRIDGVTTLDDINFTVRPGEMIGIVGSSGSGKSTLAKLAQRLFVPEKGRVLVDGVDLAMVDAAWLRRQIGVVMQDATLFNQSIRDNIALADPAIPMDRVIAAASFAGAHEFILELPDGYDTIVGERGGSLSGGQRQRIAIARALVTDPRILILDEATSALDYESERVIQQNMKRITAGRTVFVIAHRLSTVRNADRIITLEHGRIVEDGSHEQLLRRGGRYASLHQMQAGLHDVG</sequence>
<dbReference type="GO" id="GO:0140359">
    <property type="term" value="F:ABC-type transporter activity"/>
    <property type="evidence" value="ECO:0007669"/>
    <property type="project" value="InterPro"/>
</dbReference>
<keyword evidence="4" id="KW-1003">Cell membrane</keyword>